<accession>A0ABQ9XZ01</accession>
<dbReference type="InterPro" id="IPR009286">
    <property type="entry name" value="Ins_P5_2-kin"/>
</dbReference>
<comment type="function">
    <text evidence="6">Phosphorylates Ins(1,3,4,5,6)P5 at position 2 to form Ins(1,2,3,4,5,6)P6 (InsP6 or phytate).</text>
</comment>
<comment type="domain">
    <text evidence="6">The EXKPK motif is conserved in inositol-pentakisphosphate 2-kinases of both family 1 and 2.</text>
</comment>
<keyword evidence="5 6" id="KW-0067">ATP-binding</keyword>
<dbReference type="PANTHER" id="PTHR14456:SF2">
    <property type="entry name" value="INOSITOL-PENTAKISPHOSPHATE 2-KINASE"/>
    <property type="match status" value="1"/>
</dbReference>
<gene>
    <name evidence="7" type="ORF">BLNAU_8345</name>
</gene>
<evidence type="ECO:0000313" key="8">
    <source>
        <dbReference type="Proteomes" id="UP001281761"/>
    </source>
</evidence>
<evidence type="ECO:0000256" key="6">
    <source>
        <dbReference type="RuleBase" id="RU364126"/>
    </source>
</evidence>
<dbReference type="PANTHER" id="PTHR14456">
    <property type="entry name" value="INOSITOL POLYPHOSPHATE KINASE 1"/>
    <property type="match status" value="1"/>
</dbReference>
<evidence type="ECO:0000256" key="5">
    <source>
        <dbReference type="ARBA" id="ARBA00022840"/>
    </source>
</evidence>
<keyword evidence="2 6" id="KW-0808">Transferase</keyword>
<dbReference type="Gene3D" id="3.30.200.110">
    <property type="entry name" value="Inositol-pentakisphosphate 2-kinase, N-lobe"/>
    <property type="match status" value="1"/>
</dbReference>
<sequence>MRSDQHRHNCLDNRVMFRRGDDVNLEHLPDSVAQSTFWEFFGEGQSTVVFAYVGSDPVFTGKVLYAQKEVLNSEDPSKSLWYHDSFCALFNTLLPIPVHISYHVTSLFLEQLNTVYTRSFVVESPTSSRIDPNSTHVSITNNLSLPMKDFVPRRRSNSIPRRQKGTVESTNDSSIISLNASSGMIEQTSPLTPTFSQTPIPNPPRSTFCPVQLFSSSTEEELEQAMHHLLFSPQNNFKVFLNGTPVFPLSASRISPDRFERTSNDPFAPEATVVRELSPSQYTLNSTLSLSGWTEDNLIQYAARALHQSSVLNTLRQLQSLDEVGLFSASLHYTALRNFIETLVLHHLESSLTDISEDTALFKFLSEHIPQGHSMTTLINRLSSLFSAPSDEKPISPAVSIILDVLLDPFISASIILPTFHLSDSSPQRYHCSCHDPVISNAMDRLVGSVADLKLWDGIAGKDSNQYHWDSLISRFSSSDSLSPHLQLIPPSSNHNLFHPPSCEPISTQNISNTIRILRGFLLSDSANDCSIIITFSPSLNTDTHTYPCTVNVIDFAPKCHTRFPRWLVLERRLTQLAGLLESSLS</sequence>
<comment type="catalytic activity">
    <reaction evidence="6">
        <text>1D-myo-inositol 1,3,4,5,6-pentakisphosphate + ATP = 1D-myo-inositol hexakisphosphate + ADP + H(+)</text>
        <dbReference type="Rhea" id="RHEA:20313"/>
        <dbReference type="ChEBI" id="CHEBI:15378"/>
        <dbReference type="ChEBI" id="CHEBI:30616"/>
        <dbReference type="ChEBI" id="CHEBI:57733"/>
        <dbReference type="ChEBI" id="CHEBI:58130"/>
        <dbReference type="ChEBI" id="CHEBI:456216"/>
        <dbReference type="EC" id="2.7.1.158"/>
    </reaction>
</comment>
<dbReference type="Pfam" id="PF06090">
    <property type="entry name" value="Ins_P5_2-kin"/>
    <property type="match status" value="2"/>
</dbReference>
<keyword evidence="4 6" id="KW-0418">Kinase</keyword>
<reference evidence="7 8" key="1">
    <citation type="journal article" date="2022" name="bioRxiv">
        <title>Genomics of Preaxostyla Flagellates Illuminates Evolutionary Transitions and the Path Towards Mitochondrial Loss.</title>
        <authorList>
            <person name="Novak L.V.F."/>
            <person name="Treitli S.C."/>
            <person name="Pyrih J."/>
            <person name="Halakuc P."/>
            <person name="Pipaliya S.V."/>
            <person name="Vacek V."/>
            <person name="Brzon O."/>
            <person name="Soukal P."/>
            <person name="Eme L."/>
            <person name="Dacks J.B."/>
            <person name="Karnkowska A."/>
            <person name="Elias M."/>
            <person name="Hampl V."/>
        </authorList>
    </citation>
    <scope>NUCLEOTIDE SEQUENCE [LARGE SCALE GENOMIC DNA]</scope>
    <source>
        <strain evidence="7">NAU3</strain>
        <tissue evidence="7">Gut</tissue>
    </source>
</reference>
<comment type="caution">
    <text evidence="7">The sequence shown here is derived from an EMBL/GenBank/DDBJ whole genome shotgun (WGS) entry which is preliminary data.</text>
</comment>
<protein>
    <recommendedName>
        <fullName evidence="1 6">Inositol-pentakisphosphate 2-kinase</fullName>
        <ecNumber evidence="1 6">2.7.1.158</ecNumber>
    </recommendedName>
</protein>
<evidence type="ECO:0000256" key="1">
    <source>
        <dbReference type="ARBA" id="ARBA00012023"/>
    </source>
</evidence>
<dbReference type="Proteomes" id="UP001281761">
    <property type="component" value="Unassembled WGS sequence"/>
</dbReference>
<dbReference type="EC" id="2.7.1.158" evidence="1 6"/>
<evidence type="ECO:0000256" key="2">
    <source>
        <dbReference type="ARBA" id="ARBA00022679"/>
    </source>
</evidence>
<dbReference type="InterPro" id="IPR043001">
    <property type="entry name" value="IP5_2-K_N_lobe"/>
</dbReference>
<proteinExistence type="predicted"/>
<keyword evidence="3 6" id="KW-0547">Nucleotide-binding</keyword>
<keyword evidence="8" id="KW-1185">Reference proteome</keyword>
<evidence type="ECO:0000313" key="7">
    <source>
        <dbReference type="EMBL" id="KAK2956711.1"/>
    </source>
</evidence>
<name>A0ABQ9XZ01_9EUKA</name>
<evidence type="ECO:0000256" key="3">
    <source>
        <dbReference type="ARBA" id="ARBA00022741"/>
    </source>
</evidence>
<evidence type="ECO:0000256" key="4">
    <source>
        <dbReference type="ARBA" id="ARBA00022777"/>
    </source>
</evidence>
<dbReference type="EMBL" id="JARBJD010000053">
    <property type="protein sequence ID" value="KAK2956711.1"/>
    <property type="molecule type" value="Genomic_DNA"/>
</dbReference>
<organism evidence="7 8">
    <name type="scientific">Blattamonas nauphoetae</name>
    <dbReference type="NCBI Taxonomy" id="2049346"/>
    <lineage>
        <taxon>Eukaryota</taxon>
        <taxon>Metamonada</taxon>
        <taxon>Preaxostyla</taxon>
        <taxon>Oxymonadida</taxon>
        <taxon>Blattamonas</taxon>
    </lineage>
</organism>